<evidence type="ECO:0000313" key="3">
    <source>
        <dbReference type="Proteomes" id="UP000239209"/>
    </source>
</evidence>
<organism evidence="2 3">
    <name type="scientific">Pseudosporangium ferrugineum</name>
    <dbReference type="NCBI Taxonomy" id="439699"/>
    <lineage>
        <taxon>Bacteria</taxon>
        <taxon>Bacillati</taxon>
        <taxon>Actinomycetota</taxon>
        <taxon>Actinomycetes</taxon>
        <taxon>Micromonosporales</taxon>
        <taxon>Micromonosporaceae</taxon>
        <taxon>Pseudosporangium</taxon>
    </lineage>
</organism>
<evidence type="ECO:0000259" key="1">
    <source>
        <dbReference type="Pfam" id="PF20703"/>
    </source>
</evidence>
<dbReference type="SUPFAM" id="SSF50405">
    <property type="entry name" value="Actin-crosslinking proteins"/>
    <property type="match status" value="1"/>
</dbReference>
<dbReference type="InterPro" id="IPR027417">
    <property type="entry name" value="P-loop_NTPase"/>
</dbReference>
<dbReference type="Pfam" id="PF20703">
    <property type="entry name" value="nSTAND1"/>
    <property type="match status" value="1"/>
</dbReference>
<dbReference type="CDD" id="cd00257">
    <property type="entry name" value="beta-trefoil_FSCN-like"/>
    <property type="match status" value="1"/>
</dbReference>
<sequence>MPRPERALSDNGDPLVQFAIGLRCLREKAGNPSYRSLAVLANFSAATLAAAASGRRLPTLQVTLAYVRACHGDVAEWESRWRALARTDVAEPGEPVAGTPPYAGLAPFEEDDAELFFGRTALVADLVRRVSRRRLVAVFGPSGVGKSSLVRAGLMAAMPRPAVLMVPGEHPLTDLALRLADLARVPAGALLDDLTGDPSHAGLVVRQALLGGTSELLLVVDQFENAFSAGVPDGERAAFFAALIALSRAGNRTRVVLAVRADHYPRFAEFPDLLAAMQDGQLLVGGMSPAELREAVVKPADRVGVRVEGALVSAIVAEVAGRPGALPLASHALLEAWRRRRGTTITLDGYEAAGGVDGAVAATAEGIYRDLDAGERLAVRRLLLRMVDLDDLSGVRGRRVPRSHVHAADPIDRLVDARLLTTGHGSVELAHESLIRAWPRLRRWVEEDRATLRAHRRLADSAAVWQELGYDRGSLYRGSQLAQTRRWTATPSWRSALTPLERRFVDESIAHEAVEAERLRRRRSRRRLLSSALTGLLALVAPAGGARMIEPMRCEREAVGLLDVRTGLLVAAEDGYQGPDAGVLRARTRPDTYGTWEQFQMCRFPRRPDSFLLRGFAAHRRFVSARPRLPGDAAVRLSTASKGPYEWLRTIPAAGGTALLFSVGRDRYLAARRGGPPRHTGVLDATATSPEDATAFRLTPLP</sequence>
<dbReference type="OrthoDB" id="134501at2"/>
<reference evidence="2 3" key="1">
    <citation type="submission" date="2018-03" db="EMBL/GenBank/DDBJ databases">
        <title>Genomic Encyclopedia of Archaeal and Bacterial Type Strains, Phase II (KMG-II): from individual species to whole genera.</title>
        <authorList>
            <person name="Goeker M."/>
        </authorList>
    </citation>
    <scope>NUCLEOTIDE SEQUENCE [LARGE SCALE GENOMIC DNA]</scope>
    <source>
        <strain evidence="2 3">DSM 45348</strain>
    </source>
</reference>
<gene>
    <name evidence="2" type="ORF">CLV70_115129</name>
</gene>
<dbReference type="InterPro" id="IPR008999">
    <property type="entry name" value="Actin-crosslinking"/>
</dbReference>
<accession>A0A2T0RQC6</accession>
<protein>
    <recommendedName>
        <fullName evidence="1">Novel STAND NTPase 1 domain-containing protein</fullName>
    </recommendedName>
</protein>
<dbReference type="Proteomes" id="UP000239209">
    <property type="component" value="Unassembled WGS sequence"/>
</dbReference>
<dbReference type="RefSeq" id="WP_146164189.1">
    <property type="nucleotide sequence ID" value="NZ_PVZG01000015.1"/>
</dbReference>
<dbReference type="InterPro" id="IPR049052">
    <property type="entry name" value="nSTAND1"/>
</dbReference>
<evidence type="ECO:0000313" key="2">
    <source>
        <dbReference type="EMBL" id="PRY23396.1"/>
    </source>
</evidence>
<comment type="caution">
    <text evidence="2">The sequence shown here is derived from an EMBL/GenBank/DDBJ whole genome shotgun (WGS) entry which is preliminary data.</text>
</comment>
<dbReference type="AlphaFoldDB" id="A0A2T0RQC6"/>
<keyword evidence="3" id="KW-1185">Reference proteome</keyword>
<dbReference type="Gene3D" id="3.40.50.300">
    <property type="entry name" value="P-loop containing nucleotide triphosphate hydrolases"/>
    <property type="match status" value="1"/>
</dbReference>
<proteinExistence type="predicted"/>
<feature type="domain" description="Novel STAND NTPase 1" evidence="1">
    <location>
        <begin position="101"/>
        <end position="472"/>
    </location>
</feature>
<name>A0A2T0RQC6_9ACTN</name>
<dbReference type="EMBL" id="PVZG01000015">
    <property type="protein sequence ID" value="PRY23396.1"/>
    <property type="molecule type" value="Genomic_DNA"/>
</dbReference>
<dbReference type="SUPFAM" id="SSF52540">
    <property type="entry name" value="P-loop containing nucleoside triphosphate hydrolases"/>
    <property type="match status" value="1"/>
</dbReference>